<evidence type="ECO:0000256" key="1">
    <source>
        <dbReference type="ARBA" id="ARBA00022679"/>
    </source>
</evidence>
<sequence length="170" mass="18681">MDLREANANDAAALADLGQRSFVAKFGHLYTPRDLADFLADSHGEARVAAEIADPKIPVMLACEGERIVGFCKLKLACGWPDVARGGNVIELKQLYTDPDVIGRGIGGKLMAWALDYARTQGADEIQLSVYSDNPDAQRFYARHGFAKVAETYFMVGEQRDHEFLFAALI</sequence>
<keyword evidence="1" id="KW-0808">Transferase</keyword>
<feature type="domain" description="N-acetyltransferase" evidence="3">
    <location>
        <begin position="1"/>
        <end position="170"/>
    </location>
</feature>
<keyword evidence="5" id="KW-1185">Reference proteome</keyword>
<dbReference type="PANTHER" id="PTHR43877:SF1">
    <property type="entry name" value="ACETYLTRANSFERASE"/>
    <property type="match status" value="1"/>
</dbReference>
<dbReference type="PROSITE" id="PS51186">
    <property type="entry name" value="GNAT"/>
    <property type="match status" value="1"/>
</dbReference>
<organism evidence="4 5">
    <name type="scientific">Novosphingobium organovorum</name>
    <dbReference type="NCBI Taxonomy" id="2930092"/>
    <lineage>
        <taxon>Bacteria</taxon>
        <taxon>Pseudomonadati</taxon>
        <taxon>Pseudomonadota</taxon>
        <taxon>Alphaproteobacteria</taxon>
        <taxon>Sphingomonadales</taxon>
        <taxon>Sphingomonadaceae</taxon>
        <taxon>Novosphingobium</taxon>
    </lineage>
</organism>
<dbReference type="Gene3D" id="3.40.630.30">
    <property type="match status" value="1"/>
</dbReference>
<gene>
    <name evidence="4" type="ORF">MTR62_02335</name>
</gene>
<dbReference type="Pfam" id="PF00583">
    <property type="entry name" value="Acetyltransf_1"/>
    <property type="match status" value="1"/>
</dbReference>
<dbReference type="RefSeq" id="WP_244016671.1">
    <property type="nucleotide sequence ID" value="NZ_JALHLF010000004.1"/>
</dbReference>
<reference evidence="4" key="1">
    <citation type="submission" date="2022-03" db="EMBL/GenBank/DDBJ databases">
        <title>Identification of a novel bacterium isolated from mangrove sediments.</title>
        <authorList>
            <person name="Pan X."/>
        </authorList>
    </citation>
    <scope>NUCLEOTIDE SEQUENCE</scope>
    <source>
        <strain evidence="4">B1949</strain>
    </source>
</reference>
<dbReference type="SUPFAM" id="SSF55729">
    <property type="entry name" value="Acyl-CoA N-acyltransferases (Nat)"/>
    <property type="match status" value="1"/>
</dbReference>
<evidence type="ECO:0000313" key="4">
    <source>
        <dbReference type="EMBL" id="MCJ2181552.1"/>
    </source>
</evidence>
<dbReference type="Proteomes" id="UP001162881">
    <property type="component" value="Unassembled WGS sequence"/>
</dbReference>
<dbReference type="InterPro" id="IPR050832">
    <property type="entry name" value="Bact_Acetyltransf"/>
</dbReference>
<dbReference type="PANTHER" id="PTHR43877">
    <property type="entry name" value="AMINOALKYLPHOSPHONATE N-ACETYLTRANSFERASE-RELATED-RELATED"/>
    <property type="match status" value="1"/>
</dbReference>
<comment type="caution">
    <text evidence="4">The sequence shown here is derived from an EMBL/GenBank/DDBJ whole genome shotgun (WGS) entry which is preliminary data.</text>
</comment>
<protein>
    <submittedName>
        <fullName evidence="4">GNAT family N-acetyltransferase</fullName>
    </submittedName>
</protein>
<evidence type="ECO:0000313" key="5">
    <source>
        <dbReference type="Proteomes" id="UP001162881"/>
    </source>
</evidence>
<evidence type="ECO:0000256" key="2">
    <source>
        <dbReference type="ARBA" id="ARBA00023315"/>
    </source>
</evidence>
<evidence type="ECO:0000259" key="3">
    <source>
        <dbReference type="PROSITE" id="PS51186"/>
    </source>
</evidence>
<name>A0ABT0B913_9SPHN</name>
<dbReference type="EMBL" id="JALHLF010000004">
    <property type="protein sequence ID" value="MCJ2181552.1"/>
    <property type="molecule type" value="Genomic_DNA"/>
</dbReference>
<keyword evidence="2" id="KW-0012">Acyltransferase</keyword>
<proteinExistence type="predicted"/>
<dbReference type="InterPro" id="IPR000182">
    <property type="entry name" value="GNAT_dom"/>
</dbReference>
<dbReference type="InterPro" id="IPR016181">
    <property type="entry name" value="Acyl_CoA_acyltransferase"/>
</dbReference>
<accession>A0ABT0B913</accession>
<dbReference type="CDD" id="cd04301">
    <property type="entry name" value="NAT_SF"/>
    <property type="match status" value="1"/>
</dbReference>